<comment type="caution">
    <text evidence="3">The sequence shown here is derived from an EMBL/GenBank/DDBJ whole genome shotgun (WGS) entry which is preliminary data.</text>
</comment>
<name>A0A8J2NS34_9HEXA</name>
<reference evidence="3" key="1">
    <citation type="submission" date="2021-06" db="EMBL/GenBank/DDBJ databases">
        <authorList>
            <person name="Hodson N. C."/>
            <person name="Mongue J. A."/>
            <person name="Jaron S. K."/>
        </authorList>
    </citation>
    <scope>NUCLEOTIDE SEQUENCE</scope>
</reference>
<feature type="transmembrane region" description="Helical" evidence="2">
    <location>
        <begin position="12"/>
        <end position="39"/>
    </location>
</feature>
<feature type="region of interest" description="Disordered" evidence="1">
    <location>
        <begin position="48"/>
        <end position="82"/>
    </location>
</feature>
<dbReference type="EMBL" id="CAJVCH010103147">
    <property type="protein sequence ID" value="CAG7723842.1"/>
    <property type="molecule type" value="Genomic_DNA"/>
</dbReference>
<keyword evidence="2" id="KW-0472">Membrane</keyword>
<keyword evidence="2" id="KW-1133">Transmembrane helix</keyword>
<gene>
    <name evidence="3" type="ORF">AFUS01_LOCUS12903</name>
</gene>
<organism evidence="3 4">
    <name type="scientific">Allacma fusca</name>
    <dbReference type="NCBI Taxonomy" id="39272"/>
    <lineage>
        <taxon>Eukaryota</taxon>
        <taxon>Metazoa</taxon>
        <taxon>Ecdysozoa</taxon>
        <taxon>Arthropoda</taxon>
        <taxon>Hexapoda</taxon>
        <taxon>Collembola</taxon>
        <taxon>Symphypleona</taxon>
        <taxon>Sminthuridae</taxon>
        <taxon>Allacma</taxon>
    </lineage>
</organism>
<evidence type="ECO:0000256" key="2">
    <source>
        <dbReference type="SAM" id="Phobius"/>
    </source>
</evidence>
<proteinExistence type="predicted"/>
<dbReference type="Proteomes" id="UP000708208">
    <property type="component" value="Unassembled WGS sequence"/>
</dbReference>
<feature type="compositionally biased region" description="Basic and acidic residues" evidence="1">
    <location>
        <begin position="48"/>
        <end position="61"/>
    </location>
</feature>
<evidence type="ECO:0000313" key="4">
    <source>
        <dbReference type="Proteomes" id="UP000708208"/>
    </source>
</evidence>
<dbReference type="AlphaFoldDB" id="A0A8J2NS34"/>
<evidence type="ECO:0000256" key="1">
    <source>
        <dbReference type="SAM" id="MobiDB-lite"/>
    </source>
</evidence>
<keyword evidence="2" id="KW-0812">Transmembrane</keyword>
<accession>A0A8J2NS34</accession>
<keyword evidence="4" id="KW-1185">Reference proteome</keyword>
<sequence>MFPLPPGMRSTFALGTAVVVVVVGAAVEAATGAGVAVALGRPKKLEKIDPRDDAKLPRMEPTRPINPKSPGARVEIRGRHCT</sequence>
<protein>
    <submittedName>
        <fullName evidence="3">Uncharacterized protein</fullName>
    </submittedName>
</protein>
<evidence type="ECO:0000313" key="3">
    <source>
        <dbReference type="EMBL" id="CAG7723842.1"/>
    </source>
</evidence>